<protein>
    <submittedName>
        <fullName evidence="2">Gustatory receptor 14</fullName>
    </submittedName>
</protein>
<feature type="transmembrane region" description="Helical" evidence="1">
    <location>
        <begin position="247"/>
        <end position="273"/>
    </location>
</feature>
<feature type="transmembrane region" description="Helical" evidence="1">
    <location>
        <begin position="76"/>
        <end position="94"/>
    </location>
</feature>
<reference evidence="2" key="1">
    <citation type="journal article" date="2015" name="Insect Biochem. Mol. Biol.">
        <title>A reference gene set for chemosensory receptor genes of Manduca sexta.</title>
        <authorList>
            <person name="Koenig C."/>
            <person name="Hirsh A."/>
            <person name="Bucks S."/>
            <person name="Klinner C."/>
            <person name="Vogel H."/>
            <person name="Shukla A."/>
            <person name="Mansfield J.H."/>
            <person name="Morton B."/>
            <person name="Hansson B.S."/>
            <person name="Grosse-Wilde E."/>
        </authorList>
    </citation>
    <scope>NUCLEOTIDE SEQUENCE</scope>
</reference>
<reference evidence="3" key="2">
    <citation type="journal article" date="2016" name="Insect Biochem. Mol. Biol.">
        <title>Multifaceted biological insights from a draft genome sequence of the tobacco hornworm moth, Manduca sexta.</title>
        <authorList>
            <person name="Kanost M.R."/>
            <person name="Arrese E.L."/>
            <person name="Cao X."/>
            <person name="Chen Y.R."/>
            <person name="Chellapilla S."/>
            <person name="Goldsmith M.R."/>
            <person name="Grosse-Wilde E."/>
            <person name="Heckel D.G."/>
            <person name="Herndon N."/>
            <person name="Jiang H."/>
            <person name="Papanicolaou A."/>
            <person name="Qu J."/>
            <person name="Soulages J.L."/>
            <person name="Vogel H."/>
            <person name="Walters J."/>
            <person name="Waterhouse R.M."/>
            <person name="Ahn S.J."/>
            <person name="Almeida F.C."/>
            <person name="An C."/>
            <person name="Aqrawi P."/>
            <person name="Bretschneider A."/>
            <person name="Bryant W.B."/>
            <person name="Bucks S."/>
            <person name="Chao H."/>
            <person name="Chevignon G."/>
            <person name="Christen J.M."/>
            <person name="Clarke D.F."/>
            <person name="Dittmer N.T."/>
            <person name="Ferguson L.C.F."/>
            <person name="Garavelou S."/>
            <person name="Gordon K.H.J."/>
            <person name="Gunaratna R.T."/>
            <person name="Han Y."/>
            <person name="Hauser F."/>
            <person name="He Y."/>
            <person name="Heidel-Fischer H."/>
            <person name="Hirsh A."/>
            <person name="Hu Y."/>
            <person name="Jiang H."/>
            <person name="Kalra D."/>
            <person name="Klinner C."/>
            <person name="Konig C."/>
            <person name="Kovar C."/>
            <person name="Kroll A.R."/>
            <person name="Kuwar S.S."/>
            <person name="Lee S.L."/>
            <person name="Lehman R."/>
            <person name="Li K."/>
            <person name="Li Z."/>
            <person name="Liang H."/>
            <person name="Lovelace S."/>
            <person name="Lu Z."/>
            <person name="Mansfield J.H."/>
            <person name="McCulloch K.J."/>
            <person name="Mathew T."/>
            <person name="Morton B."/>
            <person name="Muzny D.M."/>
            <person name="Neunemann D."/>
            <person name="Ongeri F."/>
            <person name="Pauchet Y."/>
            <person name="Pu L.L."/>
            <person name="Pyrousis I."/>
            <person name="Rao X.J."/>
            <person name="Redding A."/>
            <person name="Roesel C."/>
            <person name="Sanchez-Gracia A."/>
            <person name="Schaack S."/>
            <person name="Shukla A."/>
            <person name="Tetreau G."/>
            <person name="Wang Y."/>
            <person name="Xiong G.H."/>
            <person name="Traut W."/>
            <person name="Walsh T.K."/>
            <person name="Worley K.C."/>
            <person name="Wu D."/>
            <person name="Wu W."/>
            <person name="Wu Y.Q."/>
            <person name="Zhang X."/>
            <person name="Zou Z."/>
            <person name="Zucker H."/>
            <person name="Briscoe A.D."/>
            <person name="Burmester T."/>
            <person name="Clem R.J."/>
            <person name="Feyereisen R."/>
            <person name="Grimmelikhuijzen C.J.P."/>
            <person name="Hamodrakas S.J."/>
            <person name="Hansson B.S."/>
            <person name="Huguet E."/>
            <person name="Jermiin L.S."/>
            <person name="Lan Q."/>
            <person name="Lehman H.K."/>
            <person name="Lorenzen M."/>
            <person name="Merzendorfer H."/>
            <person name="Michalopoulos I."/>
            <person name="Morton D.B."/>
            <person name="Muthukrishnan S."/>
            <person name="Oakeshott J.G."/>
            <person name="Palmer W."/>
            <person name="Park Y."/>
            <person name="Passarelli A.L."/>
            <person name="Rozas J."/>
            <person name="Schwartz L.M."/>
            <person name="Smith W."/>
            <person name="Southgate A."/>
            <person name="Vilcinskas A."/>
            <person name="Vogt R."/>
            <person name="Wang P."/>
            <person name="Werren J."/>
            <person name="Yu X.Q."/>
            <person name="Zhou J.J."/>
            <person name="Brown S.J."/>
            <person name="Scherer S.E."/>
            <person name="Richards S."/>
            <person name="Blissard G.W."/>
        </authorList>
    </citation>
    <scope>NUCLEOTIDE SEQUENCE</scope>
</reference>
<name>A0A5K8B5Y9_MANSE</name>
<keyword evidence="1" id="KW-1133">Transmembrane helix</keyword>
<feature type="transmembrane region" description="Helical" evidence="1">
    <location>
        <begin position="21"/>
        <end position="38"/>
    </location>
</feature>
<feature type="transmembrane region" description="Helical" evidence="1">
    <location>
        <begin position="213"/>
        <end position="232"/>
    </location>
</feature>
<dbReference type="EMBL" id="LN885207">
    <property type="protein sequence ID" value="CUQ99355.1"/>
    <property type="molecule type" value="mRNA"/>
</dbReference>
<organism evidence="2">
    <name type="scientific">Manduca sexta</name>
    <name type="common">Tobacco hawkmoth</name>
    <name type="synonym">Tobacco hornworm</name>
    <dbReference type="NCBI Taxonomy" id="7130"/>
    <lineage>
        <taxon>Eukaryota</taxon>
        <taxon>Metazoa</taxon>
        <taxon>Ecdysozoa</taxon>
        <taxon>Arthropoda</taxon>
        <taxon>Hexapoda</taxon>
        <taxon>Insecta</taxon>
        <taxon>Pterygota</taxon>
        <taxon>Neoptera</taxon>
        <taxon>Endopterygota</taxon>
        <taxon>Lepidoptera</taxon>
        <taxon>Glossata</taxon>
        <taxon>Ditrysia</taxon>
        <taxon>Bombycoidea</taxon>
        <taxon>Sphingidae</taxon>
        <taxon>Sphinginae</taxon>
        <taxon>Sphingini</taxon>
        <taxon>Manduca</taxon>
    </lineage>
</organism>
<evidence type="ECO:0000313" key="3">
    <source>
        <dbReference type="EMBL" id="KAG6443546.1"/>
    </source>
</evidence>
<dbReference type="Proteomes" id="UP000791440">
    <property type="component" value="Unassembled WGS sequence"/>
</dbReference>
<keyword evidence="1" id="KW-0472">Membrane</keyword>
<reference evidence="3" key="3">
    <citation type="submission" date="2020-12" db="EMBL/GenBank/DDBJ databases">
        <authorList>
            <person name="Kanost M."/>
        </authorList>
    </citation>
    <scope>NUCLEOTIDE SEQUENCE</scope>
</reference>
<dbReference type="OrthoDB" id="7383234at2759"/>
<proteinExistence type="evidence at transcript level"/>
<keyword evidence="2" id="KW-0675">Receptor</keyword>
<evidence type="ECO:0000256" key="1">
    <source>
        <dbReference type="SAM" id="Phobius"/>
    </source>
</evidence>
<dbReference type="AlphaFoldDB" id="A0A5K8B5Y9"/>
<keyword evidence="4" id="KW-1185">Reference proteome</keyword>
<gene>
    <name evidence="2" type="primary">GR14</name>
    <name evidence="3" type="ORF">O3G_MSEX002892</name>
</gene>
<sequence length="351" mass="42472">MAPKIYNMIPKIYNSKARSRCYEAILFILLLCGYNYNYFDKNMFYKITAKFYCLILVSVMVYTTFACRNTQNWPHIWLLLEYVFSALIILFYRTKMNLFLQKLKLIDMYLRINYRHYNWELWKIIGFTIVLWVLRIGHMYLYCAKDWCYDIFSIFLISQFSTIALDVNGVWRCAIFDIIRYRLKILRIRLEESPENNFYLYVNKNKTLKENKIRLMLFIYRTIADVLAMISPELDATVSITFYLEPTLLFVCGFLMLHTLQIILFLFTPFLIVEFYSIEVERILLFLIHKVIDETDPGTKVDAKLFIKYIQIRSFRYKIWRILRVNADLPFELINVCVNFVLVLRNFMHLY</sequence>
<evidence type="ECO:0000313" key="2">
    <source>
        <dbReference type="EMBL" id="CUQ99355.1"/>
    </source>
</evidence>
<evidence type="ECO:0000313" key="4">
    <source>
        <dbReference type="Proteomes" id="UP000791440"/>
    </source>
</evidence>
<feature type="transmembrane region" description="Helical" evidence="1">
    <location>
        <begin position="121"/>
        <end position="143"/>
    </location>
</feature>
<accession>A0A5K8B5Y9</accession>
<dbReference type="EMBL" id="JH668303">
    <property type="protein sequence ID" value="KAG6443546.1"/>
    <property type="molecule type" value="Genomic_DNA"/>
</dbReference>
<feature type="transmembrane region" description="Helical" evidence="1">
    <location>
        <begin position="44"/>
        <end position="64"/>
    </location>
</feature>
<keyword evidence="1" id="KW-0812">Transmembrane</keyword>